<evidence type="ECO:0000256" key="3">
    <source>
        <dbReference type="ARBA" id="ARBA00022748"/>
    </source>
</evidence>
<organism evidence="8 9">
    <name type="scientific">Brevibacterium ammoniilyticum</name>
    <dbReference type="NCBI Taxonomy" id="1046555"/>
    <lineage>
        <taxon>Bacteria</taxon>
        <taxon>Bacillati</taxon>
        <taxon>Actinomycetota</taxon>
        <taxon>Actinomycetes</taxon>
        <taxon>Micrococcales</taxon>
        <taxon>Brevibacteriaceae</taxon>
        <taxon>Brevibacterium</taxon>
    </lineage>
</organism>
<keyword evidence="5 6" id="KW-0472">Membrane</keyword>
<comment type="caution">
    <text evidence="8">The sequence shown here is derived from an EMBL/GenBank/DDBJ whole genome shotgun (WGS) entry which is preliminary data.</text>
</comment>
<dbReference type="Pfam" id="PF05140">
    <property type="entry name" value="ResB"/>
    <property type="match status" value="1"/>
</dbReference>
<reference evidence="8 9" key="1">
    <citation type="submission" date="2024-02" db="EMBL/GenBank/DDBJ databases">
        <title>Characterization of antibiotic resistant novel bacterial strains and their environmental applications.</title>
        <authorList>
            <person name="Manzoor S."/>
            <person name="Abbas S."/>
            <person name="Arshad M."/>
            <person name="Li W.J."/>
            <person name="Ahmed I."/>
        </authorList>
    </citation>
    <scope>NUCLEOTIDE SEQUENCE [LARGE SCALE GENOMIC DNA]</scope>
    <source>
        <strain evidence="8 9">KACC 15558</strain>
    </source>
</reference>
<evidence type="ECO:0000256" key="4">
    <source>
        <dbReference type="ARBA" id="ARBA00022989"/>
    </source>
</evidence>
<gene>
    <name evidence="8" type="ORF">KACC15558_24730</name>
</gene>
<name>A0ABP9U1C7_9MICO</name>
<proteinExistence type="predicted"/>
<dbReference type="Proteomes" id="UP001498935">
    <property type="component" value="Unassembled WGS sequence"/>
</dbReference>
<accession>A0ABP9U1C7</accession>
<feature type="domain" description="ResB-like" evidence="7">
    <location>
        <begin position="44"/>
        <end position="518"/>
    </location>
</feature>
<keyword evidence="3" id="KW-0201">Cytochrome c-type biogenesis</keyword>
<dbReference type="InterPro" id="IPR007816">
    <property type="entry name" value="ResB-like_domain"/>
</dbReference>
<evidence type="ECO:0000313" key="8">
    <source>
        <dbReference type="EMBL" id="GAA5341432.1"/>
    </source>
</evidence>
<protein>
    <submittedName>
        <fullName evidence="8">Cytochrome c biogenesis protein ResB</fullName>
    </submittedName>
</protein>
<evidence type="ECO:0000256" key="5">
    <source>
        <dbReference type="ARBA" id="ARBA00023136"/>
    </source>
</evidence>
<dbReference type="RefSeq" id="WP_342038539.1">
    <property type="nucleotide sequence ID" value="NZ_BAABBK010000010.1"/>
</dbReference>
<keyword evidence="9" id="KW-1185">Reference proteome</keyword>
<dbReference type="PANTHER" id="PTHR31566">
    <property type="entry name" value="CYTOCHROME C BIOGENESIS PROTEIN CCS1, CHLOROPLASTIC"/>
    <property type="match status" value="1"/>
</dbReference>
<feature type="transmembrane region" description="Helical" evidence="6">
    <location>
        <begin position="46"/>
        <end position="64"/>
    </location>
</feature>
<evidence type="ECO:0000259" key="7">
    <source>
        <dbReference type="Pfam" id="PF05140"/>
    </source>
</evidence>
<dbReference type="EMBL" id="BAABNP010000010">
    <property type="protein sequence ID" value="GAA5341432.1"/>
    <property type="molecule type" value="Genomic_DNA"/>
</dbReference>
<evidence type="ECO:0000313" key="9">
    <source>
        <dbReference type="Proteomes" id="UP001498935"/>
    </source>
</evidence>
<feature type="transmembrane region" description="Helical" evidence="6">
    <location>
        <begin position="100"/>
        <end position="119"/>
    </location>
</feature>
<keyword evidence="4 6" id="KW-1133">Transmembrane helix</keyword>
<evidence type="ECO:0000256" key="1">
    <source>
        <dbReference type="ARBA" id="ARBA00004141"/>
    </source>
</evidence>
<comment type="subcellular location">
    <subcellularLocation>
        <location evidence="1">Membrane</location>
        <topology evidence="1">Multi-pass membrane protein</topology>
    </subcellularLocation>
</comment>
<sequence>MAEKTADQPKTVKTGSKAAKSEVSQPQLGFLGMCRWAWRQLTTMRVALILLLVLALASIPGSLLPQRIQDPSRVNTFLDNNGGWGAFLDAIGMFDVYSSIWFSAVYLLLMISLVGCIVPRTAQHWKAMRSAPPKAPRRLGRMPGYVAFTSAEVKDGELSDEEFLDAAQARLKKLGYRTTRHGDHVAAERGYLRETGNLVFHIAVLMTTLTISIGSLFGYEGQRVLVEGDTFTNSLVAYDSFDPGTYYNPDNLPQFRLKLDDFSATFDDQAPGNQFGQPRSFVAEVTSIVDGKSKTETLKVNEPIRVADTGIYLTGNGYAPEVTVRDATGKVVRSGPQVFIPANGDPGYTSEGAIKVPDAAGEQMGFVGVLLPTATQNEQGDLVSNFAELRNPYLVMSGYTGDLGLDSGVPQSVYTLDASRMTQMTDASGNPLVIQLVPGETQQLPNGGSVTFDGVKRFIAVDISQDPTQALMFISSALVLIGLALSLFVPRRRVWVRIKGDAVEVAALARGEDPMVERAAQELAKDLGSESGDEDDR</sequence>
<dbReference type="PANTHER" id="PTHR31566:SF0">
    <property type="entry name" value="CYTOCHROME C BIOGENESIS PROTEIN CCS1, CHLOROPLASTIC"/>
    <property type="match status" value="1"/>
</dbReference>
<feature type="transmembrane region" description="Helical" evidence="6">
    <location>
        <begin position="470"/>
        <end position="489"/>
    </location>
</feature>
<dbReference type="InterPro" id="IPR023494">
    <property type="entry name" value="Cyt_c_bgen_Ccs1/CcsB/ResB"/>
</dbReference>
<feature type="transmembrane region" description="Helical" evidence="6">
    <location>
        <begin position="198"/>
        <end position="219"/>
    </location>
</feature>
<evidence type="ECO:0000256" key="6">
    <source>
        <dbReference type="SAM" id="Phobius"/>
    </source>
</evidence>
<evidence type="ECO:0000256" key="2">
    <source>
        <dbReference type="ARBA" id="ARBA00022692"/>
    </source>
</evidence>
<keyword evidence="2 6" id="KW-0812">Transmembrane</keyword>